<dbReference type="InterPro" id="IPR056948">
    <property type="entry name" value="PNGaseA_N"/>
</dbReference>
<gene>
    <name evidence="3" type="ORF">SAMD00023353_5000080</name>
</gene>
<evidence type="ECO:0000259" key="2">
    <source>
        <dbReference type="Pfam" id="PF12222"/>
    </source>
</evidence>
<feature type="chain" id="PRO_5010738180" evidence="1">
    <location>
        <begin position="19"/>
        <end position="657"/>
    </location>
</feature>
<dbReference type="Pfam" id="PF12222">
    <property type="entry name" value="PNGaseA"/>
    <property type="match status" value="1"/>
</dbReference>
<accession>A0A1W2TQ26</accession>
<evidence type="ECO:0000313" key="3">
    <source>
        <dbReference type="EMBL" id="GAP90525.1"/>
    </source>
</evidence>
<dbReference type="OMA" id="HQFANSY"/>
<keyword evidence="1" id="KW-0732">Signal</keyword>
<evidence type="ECO:0000256" key="1">
    <source>
        <dbReference type="SAM" id="SignalP"/>
    </source>
</evidence>
<protein>
    <submittedName>
        <fullName evidence="3">Putative asparagine amidase a</fullName>
    </submittedName>
</protein>
<evidence type="ECO:0000313" key="4">
    <source>
        <dbReference type="Proteomes" id="UP000054516"/>
    </source>
</evidence>
<sequence length="657" mass="70804">MRVASALNLLVATALARADPGAIHPFAKYRNLALGDTASSAGAAETEAPTPTPTRSVLECFQVAEPVLTPSGVTRRDTSVLPKFAPADQKPIDAAAAATDTGASSPCAVVLMEHTFVNSYGFPFVGKYTPPKCDFNHVVINFTTHVAGRQYDRTGVMYLGDTEVWRTSTAEPTSYGIRWEWLKDMTPFLSLWKRPQTLIFDLENIVDGPYTGLLNTTLTATFFRAPQAKGKGASSGPADLIIPVSQRLGAEGKPSQFVYPQQAAISTVTGFPRNANRAVVTVDVKGQGDEEFWWSNLPQSAVSTFEPTYGGLYPGHSPFREVQVLVDGRLAGVSWPFPVIYTGGVVPQLHRPIVGIQAFDIAEHEIDVSPLLPLLCDGRAHTFEIRVVGLIDDGGSHAELSDTTGDLWYVTGKVFVWLDEDARSVTTGTLGVQDTHAPTIQLSQRLIQNATGANETFEYKLSVSRRLSISSHVKTQRTKGTVSWSQSLAYSNVGYVSGFGNNNFNDFSISGTDTATGPGANYATSYAYPLIANSTADILPEGNLTLWAEVDQGLRVKVRGDVVLPTGLEGFIATGMLPSKDAIEGSVLSTWRNATASYYRPADNSYSTGAGRTHQIFSFGGIGPHDAVSKLYYRDVTAFNDTVIEDHVEVGGKKVTV</sequence>
<keyword evidence="4" id="KW-1185">Reference proteome</keyword>
<dbReference type="Pfam" id="PF25156">
    <property type="entry name" value="PNGase_A_C"/>
    <property type="match status" value="1"/>
</dbReference>
<reference evidence="3" key="1">
    <citation type="submission" date="2016-03" db="EMBL/GenBank/DDBJ databases">
        <title>Draft genome sequence of Rosellinia necatrix.</title>
        <authorList>
            <person name="Kanematsu S."/>
        </authorList>
    </citation>
    <scope>NUCLEOTIDE SEQUENCE [LARGE SCALE GENOMIC DNA]</scope>
    <source>
        <strain evidence="3">W97</strain>
    </source>
</reference>
<dbReference type="PANTHER" id="PTHR31104">
    <property type="entry name" value="PEPTIDE-N4-(N-ACETYL-BETA-GLUCOSAMINYL)ASPARAGINE AMIDASE A PROTEIN"/>
    <property type="match status" value="1"/>
</dbReference>
<organism evidence="3">
    <name type="scientific">Rosellinia necatrix</name>
    <name type="common">White root-rot fungus</name>
    <dbReference type="NCBI Taxonomy" id="77044"/>
    <lineage>
        <taxon>Eukaryota</taxon>
        <taxon>Fungi</taxon>
        <taxon>Dikarya</taxon>
        <taxon>Ascomycota</taxon>
        <taxon>Pezizomycotina</taxon>
        <taxon>Sordariomycetes</taxon>
        <taxon>Xylariomycetidae</taxon>
        <taxon>Xylariales</taxon>
        <taxon>Xylariaceae</taxon>
        <taxon>Rosellinia</taxon>
    </lineage>
</organism>
<proteinExistence type="predicted"/>
<dbReference type="Proteomes" id="UP000054516">
    <property type="component" value="Unassembled WGS sequence"/>
</dbReference>
<dbReference type="AlphaFoldDB" id="A0A1W2TQ26"/>
<dbReference type="InterPro" id="IPR021102">
    <property type="entry name" value="PNGase_A"/>
</dbReference>
<feature type="domain" description="Peptide N-acetyl-beta-D-glucosaminyl asparaginase amidase A N-terminal" evidence="2">
    <location>
        <begin position="104"/>
        <end position="428"/>
    </location>
</feature>
<feature type="signal peptide" evidence="1">
    <location>
        <begin position="1"/>
        <end position="18"/>
    </location>
</feature>
<dbReference type="EMBL" id="DF977495">
    <property type="protein sequence ID" value="GAP90525.1"/>
    <property type="molecule type" value="Genomic_DNA"/>
</dbReference>
<name>A0A1W2TQ26_ROSNE</name>
<dbReference type="OrthoDB" id="1612078at2759"/>